<evidence type="ECO:0000313" key="4">
    <source>
        <dbReference type="Proteomes" id="UP001500840"/>
    </source>
</evidence>
<comment type="caution">
    <text evidence="3">The sequence shown here is derived from an EMBL/GenBank/DDBJ whole genome shotgun (WGS) entry which is preliminary data.</text>
</comment>
<protein>
    <submittedName>
        <fullName evidence="3">Uncharacterized protein</fullName>
    </submittedName>
</protein>
<gene>
    <name evidence="3" type="ORF">GCM10023156_42010</name>
</gene>
<reference evidence="4" key="1">
    <citation type="journal article" date="2019" name="Int. J. Syst. Evol. Microbiol.">
        <title>The Global Catalogue of Microorganisms (GCM) 10K type strain sequencing project: providing services to taxonomists for standard genome sequencing and annotation.</title>
        <authorList>
            <consortium name="The Broad Institute Genomics Platform"/>
            <consortium name="The Broad Institute Genome Sequencing Center for Infectious Disease"/>
            <person name="Wu L."/>
            <person name="Ma J."/>
        </authorList>
    </citation>
    <scope>NUCLEOTIDE SEQUENCE [LARGE SCALE GENOMIC DNA]</scope>
    <source>
        <strain evidence="4">JCM 17759</strain>
    </source>
</reference>
<keyword evidence="2" id="KW-1133">Transmembrane helix</keyword>
<keyword evidence="4" id="KW-1185">Reference proteome</keyword>
<proteinExistence type="predicted"/>
<dbReference type="PANTHER" id="PTHR34977">
    <property type="entry name" value="UPF0337 PROTEIN YJBJ"/>
    <property type="match status" value="1"/>
</dbReference>
<accession>A0ABP8N3N7</accession>
<keyword evidence="2" id="KW-0472">Membrane</keyword>
<dbReference type="InterPro" id="IPR050423">
    <property type="entry name" value="UPF0337_stress_rsp"/>
</dbReference>
<dbReference type="EMBL" id="BAABGA010000050">
    <property type="protein sequence ID" value="GAA4460713.1"/>
    <property type="molecule type" value="Genomic_DNA"/>
</dbReference>
<evidence type="ECO:0000256" key="2">
    <source>
        <dbReference type="SAM" id="Phobius"/>
    </source>
</evidence>
<dbReference type="PANTHER" id="PTHR34977:SF1">
    <property type="entry name" value="UPF0337 PROTEIN YJBJ"/>
    <property type="match status" value="1"/>
</dbReference>
<feature type="compositionally biased region" description="Polar residues" evidence="1">
    <location>
        <begin position="1"/>
        <end position="23"/>
    </location>
</feature>
<feature type="region of interest" description="Disordered" evidence="1">
    <location>
        <begin position="1"/>
        <end position="24"/>
    </location>
</feature>
<evidence type="ECO:0000313" key="3">
    <source>
        <dbReference type="EMBL" id="GAA4460713.1"/>
    </source>
</evidence>
<feature type="transmembrane region" description="Helical" evidence="2">
    <location>
        <begin position="122"/>
        <end position="141"/>
    </location>
</feature>
<sequence length="160" mass="18290">MPTHTTTSNNRLTDSDSNPQSATDPWDQVFTAINIRWPQINQDELKQCDRSVDDLTEFVASRVDTQRDEIESVVSEFAPAHESPLRSFVDQAHRAGEQVSNSVHSAVERMQYEMDELPVKTSLTNLAIGFGLGVLATTMYFNSRRQRTTWQQIRSNRLFQ</sequence>
<dbReference type="Proteomes" id="UP001500840">
    <property type="component" value="Unassembled WGS sequence"/>
</dbReference>
<keyword evidence="2" id="KW-0812">Transmembrane</keyword>
<organism evidence="3 4">
    <name type="scientific">Novipirellula rosea</name>
    <dbReference type="NCBI Taxonomy" id="1031540"/>
    <lineage>
        <taxon>Bacteria</taxon>
        <taxon>Pseudomonadati</taxon>
        <taxon>Planctomycetota</taxon>
        <taxon>Planctomycetia</taxon>
        <taxon>Pirellulales</taxon>
        <taxon>Pirellulaceae</taxon>
        <taxon>Novipirellula</taxon>
    </lineage>
</organism>
<evidence type="ECO:0000256" key="1">
    <source>
        <dbReference type="SAM" id="MobiDB-lite"/>
    </source>
</evidence>
<name>A0ABP8N3N7_9BACT</name>
<dbReference type="RefSeq" id="WP_339942508.1">
    <property type="nucleotide sequence ID" value="NZ_BAABGA010000050.1"/>
</dbReference>